<comment type="subcellular location">
    <subcellularLocation>
        <location evidence="1">Membrane</location>
    </subcellularLocation>
</comment>
<dbReference type="Gene3D" id="3.10.20.310">
    <property type="entry name" value="membrane protein fhac"/>
    <property type="match status" value="1"/>
</dbReference>
<keyword evidence="2" id="KW-1003">Cell membrane</keyword>
<evidence type="ECO:0000256" key="5">
    <source>
        <dbReference type="ARBA" id="ARBA00022989"/>
    </source>
</evidence>
<dbReference type="PROSITE" id="PS51779">
    <property type="entry name" value="POTRA"/>
    <property type="match status" value="1"/>
</dbReference>
<gene>
    <name evidence="10" type="ORF">UFOPK1541_00146</name>
    <name evidence="11" type="ORF">UFOPK3119_00583</name>
    <name evidence="12" type="ORF">UFOPK3861_00633</name>
</gene>
<evidence type="ECO:0000313" key="10">
    <source>
        <dbReference type="EMBL" id="CAB4549729.1"/>
    </source>
</evidence>
<dbReference type="InterPro" id="IPR013685">
    <property type="entry name" value="POTRA_FtsQ_type"/>
</dbReference>
<dbReference type="AlphaFoldDB" id="A0A6J6YWC6"/>
<protein>
    <submittedName>
        <fullName evidence="11">Unannotated protein</fullName>
    </submittedName>
</protein>
<dbReference type="PANTHER" id="PTHR37820:SF1">
    <property type="entry name" value="CELL DIVISION PROTEIN FTSQ"/>
    <property type="match status" value="1"/>
</dbReference>
<evidence type="ECO:0000256" key="3">
    <source>
        <dbReference type="ARBA" id="ARBA00022618"/>
    </source>
</evidence>
<organism evidence="11">
    <name type="scientific">freshwater metagenome</name>
    <dbReference type="NCBI Taxonomy" id="449393"/>
    <lineage>
        <taxon>unclassified sequences</taxon>
        <taxon>metagenomes</taxon>
        <taxon>ecological metagenomes</taxon>
    </lineage>
</organism>
<proteinExistence type="predicted"/>
<dbReference type="EMBL" id="CAFBNQ010000056">
    <property type="protein sequence ID" value="CAB4958506.1"/>
    <property type="molecule type" value="Genomic_DNA"/>
</dbReference>
<evidence type="ECO:0000256" key="6">
    <source>
        <dbReference type="ARBA" id="ARBA00023136"/>
    </source>
</evidence>
<dbReference type="EMBL" id="CAEZTA010000007">
    <property type="protein sequence ID" value="CAB4549729.1"/>
    <property type="molecule type" value="Genomic_DNA"/>
</dbReference>
<dbReference type="InterPro" id="IPR050487">
    <property type="entry name" value="FtsQ_DivIB"/>
</dbReference>
<dbReference type="GO" id="GO:0005886">
    <property type="term" value="C:plasma membrane"/>
    <property type="evidence" value="ECO:0007669"/>
    <property type="project" value="TreeGrafter"/>
</dbReference>
<evidence type="ECO:0000256" key="4">
    <source>
        <dbReference type="ARBA" id="ARBA00022692"/>
    </source>
</evidence>
<evidence type="ECO:0000313" key="11">
    <source>
        <dbReference type="EMBL" id="CAB4813782.1"/>
    </source>
</evidence>
<dbReference type="EMBL" id="CAFAAX010000062">
    <property type="protein sequence ID" value="CAB4813782.1"/>
    <property type="molecule type" value="Genomic_DNA"/>
</dbReference>
<feature type="transmembrane region" description="Helical" evidence="8">
    <location>
        <begin position="7"/>
        <end position="27"/>
    </location>
</feature>
<evidence type="ECO:0000259" key="9">
    <source>
        <dbReference type="PROSITE" id="PS51779"/>
    </source>
</evidence>
<evidence type="ECO:0000313" key="12">
    <source>
        <dbReference type="EMBL" id="CAB4958506.1"/>
    </source>
</evidence>
<evidence type="ECO:0000256" key="7">
    <source>
        <dbReference type="ARBA" id="ARBA00023306"/>
    </source>
</evidence>
<keyword evidence="4 8" id="KW-0812">Transmembrane</keyword>
<sequence length="228" mass="24667">MKRPPKYAGAILVVILIFGGGSFLLGWSPVFTVRSVAISGAPTKESELAVSRSLQISKGDKLARLDPRALSNRLRSFDWIDSSEVSRNWISGKISISINTRTPIALYSEPGKPQVALDASGKTFATPTDVASGLPRVSATSVEGGLAAIKLFTELPKSFSENIERMSAARIDNFLIYGEFAGLNLRIIWGDGADTDLKVEVIDALLQRDENKNLRMIDVSAPHAPIVK</sequence>
<feature type="domain" description="POTRA" evidence="9">
    <location>
        <begin position="31"/>
        <end position="101"/>
    </location>
</feature>
<dbReference type="PANTHER" id="PTHR37820">
    <property type="entry name" value="CELL DIVISION PROTEIN DIVIB"/>
    <property type="match status" value="1"/>
</dbReference>
<keyword evidence="7" id="KW-0131">Cell cycle</keyword>
<dbReference type="GO" id="GO:0051301">
    <property type="term" value="P:cell division"/>
    <property type="evidence" value="ECO:0007669"/>
    <property type="project" value="UniProtKB-KW"/>
</dbReference>
<evidence type="ECO:0000256" key="8">
    <source>
        <dbReference type="SAM" id="Phobius"/>
    </source>
</evidence>
<keyword evidence="6 8" id="KW-0472">Membrane</keyword>
<keyword evidence="3" id="KW-0132">Cell division</keyword>
<evidence type="ECO:0000256" key="2">
    <source>
        <dbReference type="ARBA" id="ARBA00022475"/>
    </source>
</evidence>
<keyword evidence="5 8" id="KW-1133">Transmembrane helix</keyword>
<dbReference type="Pfam" id="PF08478">
    <property type="entry name" value="POTRA_1"/>
    <property type="match status" value="1"/>
</dbReference>
<reference evidence="11" key="1">
    <citation type="submission" date="2020-05" db="EMBL/GenBank/DDBJ databases">
        <authorList>
            <person name="Chiriac C."/>
            <person name="Salcher M."/>
            <person name="Ghai R."/>
            <person name="Kavagutti S V."/>
        </authorList>
    </citation>
    <scope>NUCLEOTIDE SEQUENCE</scope>
</reference>
<evidence type="ECO:0000256" key="1">
    <source>
        <dbReference type="ARBA" id="ARBA00004370"/>
    </source>
</evidence>
<name>A0A6J6YWC6_9ZZZZ</name>
<dbReference type="InterPro" id="IPR034746">
    <property type="entry name" value="POTRA"/>
</dbReference>
<accession>A0A6J6YWC6</accession>